<feature type="transmembrane region" description="Helical" evidence="1">
    <location>
        <begin position="295"/>
        <end position="313"/>
    </location>
</feature>
<name>F5XHX2_MICPN</name>
<evidence type="ECO:0000313" key="3">
    <source>
        <dbReference type="Proteomes" id="UP000007947"/>
    </source>
</evidence>
<reference evidence="2 3" key="1">
    <citation type="submission" date="2011-05" db="EMBL/GenBank/DDBJ databases">
        <title>Whole genome sequence of Microlunatus phosphovorus NM-1.</title>
        <authorList>
            <person name="Hosoyama A."/>
            <person name="Sasaki K."/>
            <person name="Harada T."/>
            <person name="Igarashi R."/>
            <person name="Kawakoshi A."/>
            <person name="Sasagawa M."/>
            <person name="Fukada J."/>
            <person name="Nakamura S."/>
            <person name="Katano Y."/>
            <person name="Hanada S."/>
            <person name="Kamagata Y."/>
            <person name="Nakamura N."/>
            <person name="Yamazaki S."/>
            <person name="Fujita N."/>
        </authorList>
    </citation>
    <scope>NUCLEOTIDE SEQUENCE [LARGE SCALE GENOMIC DNA]</scope>
    <source>
        <strain evidence="3">ATCC 700054 / DSM 10555 / JCM 9379 / NBRC 101784 / NCIMB 13414 / VKM Ac-1990 / NM-1</strain>
    </source>
</reference>
<feature type="transmembrane region" description="Helical" evidence="1">
    <location>
        <begin position="112"/>
        <end position="132"/>
    </location>
</feature>
<dbReference type="KEGG" id="mph:MLP_02530"/>
<evidence type="ECO:0000313" key="2">
    <source>
        <dbReference type="EMBL" id="BAK33267.1"/>
    </source>
</evidence>
<dbReference type="STRING" id="1032480.MLP_02530"/>
<feature type="transmembrane region" description="Helical" evidence="1">
    <location>
        <begin position="167"/>
        <end position="187"/>
    </location>
</feature>
<feature type="transmembrane region" description="Helical" evidence="1">
    <location>
        <begin position="199"/>
        <end position="218"/>
    </location>
</feature>
<feature type="transmembrane region" description="Helical" evidence="1">
    <location>
        <begin position="138"/>
        <end position="160"/>
    </location>
</feature>
<keyword evidence="1" id="KW-0472">Membrane</keyword>
<dbReference type="EMBL" id="AP012204">
    <property type="protein sequence ID" value="BAK33267.1"/>
    <property type="molecule type" value="Genomic_DNA"/>
</dbReference>
<dbReference type="eggNOG" id="ENOG503267W">
    <property type="taxonomic scope" value="Bacteria"/>
</dbReference>
<protein>
    <submittedName>
        <fullName evidence="2">Uncharacterized protein</fullName>
    </submittedName>
</protein>
<keyword evidence="1" id="KW-1133">Transmembrane helix</keyword>
<feature type="transmembrane region" description="Helical" evidence="1">
    <location>
        <begin position="319"/>
        <end position="339"/>
    </location>
</feature>
<dbReference type="RefSeq" id="WP_013861156.1">
    <property type="nucleotide sequence ID" value="NC_015635.1"/>
</dbReference>
<keyword evidence="3" id="KW-1185">Reference proteome</keyword>
<feature type="transmembrane region" description="Helical" evidence="1">
    <location>
        <begin position="225"/>
        <end position="252"/>
    </location>
</feature>
<keyword evidence="1" id="KW-0812">Transmembrane</keyword>
<accession>F5XHX2</accession>
<feature type="transmembrane region" description="Helical" evidence="1">
    <location>
        <begin position="264"/>
        <end position="283"/>
    </location>
</feature>
<evidence type="ECO:0000256" key="1">
    <source>
        <dbReference type="SAM" id="Phobius"/>
    </source>
</evidence>
<dbReference type="HOGENOM" id="CLU_498572_0_0_11"/>
<feature type="transmembrane region" description="Helical" evidence="1">
    <location>
        <begin position="12"/>
        <end position="37"/>
    </location>
</feature>
<dbReference type="AlphaFoldDB" id="F5XHX2"/>
<sequence length="567" mass="61646">MVVSTDQVTPWLLLVGLVLIGYLLAGLGSWPVCALLLHRYRRLIARGMRPSLPGAPPAAAPPADLSAPAVARTGAETAAPGRVTIRIQSADRPSRGHPLLDRARRHCHRAQVLFIVLGGCFGLGSATVFLVVDPEQRHPWTFLAYALLGSWLIVPTVLALSTRRGRWPWLLWLGYFGATIPMLYLAGVGAQQLPAATRPIAELVAAVGMPLIFVLATGRRSMRGAVWLVGPVLMMVGAVLNAALVISGGYLLAGNPLDSFGWQVLGAGVGLLVAGTVLVIAIVRLYQAKWLGDQTLLILQWWLVLALWWTLLLSAAGPLGAALGTLPYVVLIGLLLVALGRRVTLSGRFDDAHQPVRLLLLRTFGARERSSRLLQDLTRQWRWIGSVELITAPDLAGETLEPDEFLDFIRGRLRDRFVRDADGLDHRLAHLDLRRDRDGRYRVNELMCADTTWQLALDRLAADTDVILIDLRGFTPQHPGVDHEIQRVVALQPLSRVVAIVDQSTDEVTLRTSLDRAADLAPPTSPLHTDPDPALRVIGWDSARTDAEELMSALAAAAAIPHRAAPG</sequence>
<dbReference type="Proteomes" id="UP000007947">
    <property type="component" value="Chromosome"/>
</dbReference>
<proteinExistence type="predicted"/>
<dbReference type="OrthoDB" id="4502109at2"/>
<organism evidence="2 3">
    <name type="scientific">Microlunatus phosphovorus (strain ATCC 700054 / DSM 10555 / JCM 9379 / NBRC 101784 / NCIMB 13414 / VKM Ac-1990 / NM-1)</name>
    <dbReference type="NCBI Taxonomy" id="1032480"/>
    <lineage>
        <taxon>Bacteria</taxon>
        <taxon>Bacillati</taxon>
        <taxon>Actinomycetota</taxon>
        <taxon>Actinomycetes</taxon>
        <taxon>Propionibacteriales</taxon>
        <taxon>Propionibacteriaceae</taxon>
        <taxon>Microlunatus</taxon>
    </lineage>
</organism>
<gene>
    <name evidence="2" type="ordered locus">MLP_02530</name>
</gene>